<evidence type="ECO:0000313" key="2">
    <source>
        <dbReference type="Proteomes" id="UP001054945"/>
    </source>
</evidence>
<organism evidence="1 2">
    <name type="scientific">Caerostris extrusa</name>
    <name type="common">Bark spider</name>
    <name type="synonym">Caerostris bankana</name>
    <dbReference type="NCBI Taxonomy" id="172846"/>
    <lineage>
        <taxon>Eukaryota</taxon>
        <taxon>Metazoa</taxon>
        <taxon>Ecdysozoa</taxon>
        <taxon>Arthropoda</taxon>
        <taxon>Chelicerata</taxon>
        <taxon>Arachnida</taxon>
        <taxon>Araneae</taxon>
        <taxon>Araneomorphae</taxon>
        <taxon>Entelegynae</taxon>
        <taxon>Araneoidea</taxon>
        <taxon>Araneidae</taxon>
        <taxon>Caerostris</taxon>
    </lineage>
</organism>
<gene>
    <name evidence="1" type="primary">AVEN_78489_1</name>
    <name evidence="1" type="ORF">CEXT_387081</name>
</gene>
<dbReference type="EMBL" id="BPLR01004114">
    <property type="protein sequence ID" value="GIX92295.1"/>
    <property type="molecule type" value="Genomic_DNA"/>
</dbReference>
<name>A0AAV4P6S7_CAEEX</name>
<dbReference type="Proteomes" id="UP001054945">
    <property type="component" value="Unassembled WGS sequence"/>
</dbReference>
<dbReference type="Pfam" id="PF05380">
    <property type="entry name" value="Peptidase_A17"/>
    <property type="match status" value="1"/>
</dbReference>
<dbReference type="InterPro" id="IPR008042">
    <property type="entry name" value="Retrotrans_Pao"/>
</dbReference>
<keyword evidence="2" id="KW-1185">Reference proteome</keyword>
<proteinExistence type="predicted"/>
<comment type="caution">
    <text evidence="1">The sequence shown here is derived from an EMBL/GenBank/DDBJ whole genome shotgun (WGS) entry which is preliminary data.</text>
</comment>
<evidence type="ECO:0000313" key="1">
    <source>
        <dbReference type="EMBL" id="GIX92295.1"/>
    </source>
</evidence>
<dbReference type="AlphaFoldDB" id="A0AAV4P6S7"/>
<protein>
    <submittedName>
        <fullName evidence="1">Uncharacterized protein</fullName>
    </submittedName>
</protein>
<reference evidence="1 2" key="1">
    <citation type="submission" date="2021-06" db="EMBL/GenBank/DDBJ databases">
        <title>Caerostris extrusa draft genome.</title>
        <authorList>
            <person name="Kono N."/>
            <person name="Arakawa K."/>
        </authorList>
    </citation>
    <scope>NUCLEOTIDE SEQUENCE [LARGE SCALE GENOMIC DNA]</scope>
</reference>
<accession>A0AAV4P6S7</accession>
<sequence>MLNGSLYADDLCHGADNVESAFNLSSDANGLCEENSFEKDNVESVGLVWNMEEDMLRVDVRSLLESFKFLENTKRSVLSTAAMVFDPVGFLSPFVVRIKRLMQEIWEGIRLGFEVTGRFRVKVEKWCAEIEV</sequence>